<dbReference type="GO" id="GO:0008234">
    <property type="term" value="F:cysteine-type peptidase activity"/>
    <property type="evidence" value="ECO:0007669"/>
    <property type="project" value="UniProtKB-KW"/>
</dbReference>
<dbReference type="GO" id="GO:0006508">
    <property type="term" value="P:proteolysis"/>
    <property type="evidence" value="ECO:0007669"/>
    <property type="project" value="UniProtKB-KW"/>
</dbReference>
<comment type="similarity">
    <text evidence="1">Belongs to the peptidase C40 family.</text>
</comment>
<gene>
    <name evidence="7" type="ORF">HNR67_001815</name>
</gene>
<dbReference type="Gene3D" id="3.90.1720.10">
    <property type="entry name" value="endopeptidase domain like (from Nostoc punctiforme)"/>
    <property type="match status" value="1"/>
</dbReference>
<evidence type="ECO:0000313" key="7">
    <source>
        <dbReference type="EMBL" id="MBB4675697.1"/>
    </source>
</evidence>
<evidence type="ECO:0000256" key="4">
    <source>
        <dbReference type="ARBA" id="ARBA00022807"/>
    </source>
</evidence>
<dbReference type="PANTHER" id="PTHR47359:SF3">
    <property type="entry name" value="NLP_P60 DOMAIN-CONTAINING PROTEIN-RELATED"/>
    <property type="match status" value="1"/>
</dbReference>
<proteinExistence type="inferred from homology"/>
<sequence>MSDVEAVLNGLTEPLRNNLKDIEGDHGAAQRAATAFGQANTALADLKGRHNGAFKGAMNGWYGDRANVFQGRVATLEGSLDKLAANCKTAQDAVNGAYNAVTSAKGNIERLVNELRGAVTPQVQAALAGKAGGNKASVPEAIKQCWCTAANFHLKGTQEITKAKQALSEAAGKLRGLPGVDVGSLGGMGGALGGGVDGTGTAGSNGRNGSGGNGSGSNGGGGGGSGSGGGGGGGGGGGAPASNLPVAIPPQPGSGVDVNLPGGKTVQAPNEIAAAAVRKALTALGTPYVWAASNPPQGTDCSGLTKWSYAAAGFELPRHSAAQAMGAQVPPGQLLPGDLVVWKGHVAMFIGDGQIIEAGDPVQIGKLRTTNSGMPFMGFFRPTG</sequence>
<feature type="domain" description="NlpC/P60" evidence="6">
    <location>
        <begin position="270"/>
        <end position="384"/>
    </location>
</feature>
<dbReference type="InterPro" id="IPR051794">
    <property type="entry name" value="PG_Endopeptidase_C40"/>
</dbReference>
<evidence type="ECO:0000256" key="5">
    <source>
        <dbReference type="SAM" id="MobiDB-lite"/>
    </source>
</evidence>
<name>A0A7W7FS28_9PSEU</name>
<dbReference type="AlphaFoldDB" id="A0A7W7FS28"/>
<dbReference type="InterPro" id="IPR038765">
    <property type="entry name" value="Papain-like_cys_pep_sf"/>
</dbReference>
<evidence type="ECO:0000313" key="8">
    <source>
        <dbReference type="Proteomes" id="UP000533598"/>
    </source>
</evidence>
<organism evidence="7 8">
    <name type="scientific">Crossiella cryophila</name>
    <dbReference type="NCBI Taxonomy" id="43355"/>
    <lineage>
        <taxon>Bacteria</taxon>
        <taxon>Bacillati</taxon>
        <taxon>Actinomycetota</taxon>
        <taxon>Actinomycetes</taxon>
        <taxon>Pseudonocardiales</taxon>
        <taxon>Pseudonocardiaceae</taxon>
        <taxon>Crossiella</taxon>
    </lineage>
</organism>
<comment type="caution">
    <text evidence="7">The sequence shown here is derived from an EMBL/GenBank/DDBJ whole genome shotgun (WGS) entry which is preliminary data.</text>
</comment>
<protein>
    <submittedName>
        <fullName evidence="7">Uncharacterized protein YukE</fullName>
    </submittedName>
</protein>
<dbReference type="Proteomes" id="UP000533598">
    <property type="component" value="Unassembled WGS sequence"/>
</dbReference>
<dbReference type="Pfam" id="PF00877">
    <property type="entry name" value="NLPC_P60"/>
    <property type="match status" value="1"/>
</dbReference>
<dbReference type="RefSeq" id="WP_185001634.1">
    <property type="nucleotide sequence ID" value="NZ_BAAAUI010000064.1"/>
</dbReference>
<dbReference type="PROSITE" id="PS51935">
    <property type="entry name" value="NLPC_P60"/>
    <property type="match status" value="1"/>
</dbReference>
<dbReference type="EMBL" id="JACHMH010000001">
    <property type="protein sequence ID" value="MBB4675697.1"/>
    <property type="molecule type" value="Genomic_DNA"/>
</dbReference>
<reference evidence="7 8" key="1">
    <citation type="submission" date="2020-08" db="EMBL/GenBank/DDBJ databases">
        <title>Sequencing the genomes of 1000 actinobacteria strains.</title>
        <authorList>
            <person name="Klenk H.-P."/>
        </authorList>
    </citation>
    <scope>NUCLEOTIDE SEQUENCE [LARGE SCALE GENOMIC DNA]</scope>
    <source>
        <strain evidence="7 8">DSM 44230</strain>
    </source>
</reference>
<keyword evidence="8" id="KW-1185">Reference proteome</keyword>
<evidence type="ECO:0000256" key="1">
    <source>
        <dbReference type="ARBA" id="ARBA00007074"/>
    </source>
</evidence>
<keyword evidence="4" id="KW-0788">Thiol protease</keyword>
<feature type="region of interest" description="Disordered" evidence="5">
    <location>
        <begin position="198"/>
        <end position="258"/>
    </location>
</feature>
<keyword evidence="2" id="KW-0645">Protease</keyword>
<keyword evidence="3" id="KW-0378">Hydrolase</keyword>
<evidence type="ECO:0000256" key="2">
    <source>
        <dbReference type="ARBA" id="ARBA00022670"/>
    </source>
</evidence>
<dbReference type="PANTHER" id="PTHR47359">
    <property type="entry name" value="PEPTIDOGLYCAN DL-ENDOPEPTIDASE CWLO"/>
    <property type="match status" value="1"/>
</dbReference>
<accession>A0A7W7FS28</accession>
<evidence type="ECO:0000259" key="6">
    <source>
        <dbReference type="PROSITE" id="PS51935"/>
    </source>
</evidence>
<feature type="compositionally biased region" description="Gly residues" evidence="5">
    <location>
        <begin position="198"/>
        <end position="239"/>
    </location>
</feature>
<dbReference type="InterPro" id="IPR000064">
    <property type="entry name" value="NLP_P60_dom"/>
</dbReference>
<dbReference type="SUPFAM" id="SSF54001">
    <property type="entry name" value="Cysteine proteinases"/>
    <property type="match status" value="1"/>
</dbReference>
<evidence type="ECO:0000256" key="3">
    <source>
        <dbReference type="ARBA" id="ARBA00022801"/>
    </source>
</evidence>